<dbReference type="InterPro" id="IPR007052">
    <property type="entry name" value="CS_dom"/>
</dbReference>
<dbReference type="GO" id="GO:0006457">
    <property type="term" value="P:protein folding"/>
    <property type="evidence" value="ECO:0007669"/>
    <property type="project" value="TreeGrafter"/>
</dbReference>
<proteinExistence type="inferred from homology"/>
<dbReference type="GO" id="GO:0051131">
    <property type="term" value="P:chaperone-mediated protein complex assembly"/>
    <property type="evidence" value="ECO:0007669"/>
    <property type="project" value="TreeGrafter"/>
</dbReference>
<dbReference type="EMBL" id="BQKI01000079">
    <property type="protein sequence ID" value="GJN27461.1"/>
    <property type="molecule type" value="Genomic_DNA"/>
</dbReference>
<dbReference type="GO" id="GO:0005829">
    <property type="term" value="C:cytosol"/>
    <property type="evidence" value="ECO:0007669"/>
    <property type="project" value="TreeGrafter"/>
</dbReference>
<protein>
    <recommendedName>
        <fullName evidence="2">Co-chaperone protein p23</fullName>
    </recommendedName>
</protein>
<evidence type="ECO:0000313" key="4">
    <source>
        <dbReference type="EMBL" id="GJN27461.1"/>
    </source>
</evidence>
<comment type="function">
    <text evidence="2">Acts as a co-chaperone for HSP90.</text>
</comment>
<comment type="subcellular location">
    <subcellularLocation>
        <location evidence="2">Cytoplasm</location>
    </subcellularLocation>
    <subcellularLocation>
        <location evidence="2">Nucleus</location>
    </subcellularLocation>
</comment>
<reference evidence="4" key="1">
    <citation type="journal article" date="2018" name="DNA Res.">
        <title>Multiple hybrid de novo genome assembly of finger millet, an orphan allotetraploid crop.</title>
        <authorList>
            <person name="Hatakeyama M."/>
            <person name="Aluri S."/>
            <person name="Balachadran M.T."/>
            <person name="Sivarajan S.R."/>
            <person name="Patrignani A."/>
            <person name="Gruter S."/>
            <person name="Poveda L."/>
            <person name="Shimizu-Inatsugi R."/>
            <person name="Baeten J."/>
            <person name="Francoijs K.J."/>
            <person name="Nataraja K.N."/>
            <person name="Reddy Y.A.N."/>
            <person name="Phadnis S."/>
            <person name="Ravikumar R.L."/>
            <person name="Schlapbach R."/>
            <person name="Sreeman S.M."/>
            <person name="Shimizu K.K."/>
        </authorList>
    </citation>
    <scope>NUCLEOTIDE SEQUENCE</scope>
</reference>
<keyword evidence="2" id="KW-0963">Cytoplasm</keyword>
<accession>A0AAV5EY02</accession>
<evidence type="ECO:0000313" key="5">
    <source>
        <dbReference type="Proteomes" id="UP001054889"/>
    </source>
</evidence>
<dbReference type="PROSITE" id="PS51203">
    <property type="entry name" value="CS"/>
    <property type="match status" value="1"/>
</dbReference>
<keyword evidence="2" id="KW-0143">Chaperone</keyword>
<organism evidence="4 5">
    <name type="scientific">Eleusine coracana subsp. coracana</name>
    <dbReference type="NCBI Taxonomy" id="191504"/>
    <lineage>
        <taxon>Eukaryota</taxon>
        <taxon>Viridiplantae</taxon>
        <taxon>Streptophyta</taxon>
        <taxon>Embryophyta</taxon>
        <taxon>Tracheophyta</taxon>
        <taxon>Spermatophyta</taxon>
        <taxon>Magnoliopsida</taxon>
        <taxon>Liliopsida</taxon>
        <taxon>Poales</taxon>
        <taxon>Poaceae</taxon>
        <taxon>PACMAD clade</taxon>
        <taxon>Chloridoideae</taxon>
        <taxon>Cynodonteae</taxon>
        <taxon>Eleusininae</taxon>
        <taxon>Eleusine</taxon>
    </lineage>
</organism>
<name>A0AAV5EY02_ELECO</name>
<dbReference type="GO" id="GO:0051087">
    <property type="term" value="F:protein-folding chaperone binding"/>
    <property type="evidence" value="ECO:0007669"/>
    <property type="project" value="TreeGrafter"/>
</dbReference>
<keyword evidence="2" id="KW-0539">Nucleus</keyword>
<dbReference type="GO" id="GO:0051879">
    <property type="term" value="F:Hsp90 protein binding"/>
    <property type="evidence" value="ECO:0007669"/>
    <property type="project" value="UniProtKB-UniRule"/>
</dbReference>
<dbReference type="PANTHER" id="PTHR22932:SF11">
    <property type="entry name" value="CO-CHAPERONE PROTEIN P23"/>
    <property type="match status" value="1"/>
</dbReference>
<gene>
    <name evidence="4" type="primary">gb15489</name>
    <name evidence="4" type="ORF">PR202_gb15489</name>
</gene>
<dbReference type="SUPFAM" id="SSF49764">
    <property type="entry name" value="HSP20-like chaperones"/>
    <property type="match status" value="1"/>
</dbReference>
<dbReference type="Gene3D" id="2.60.40.790">
    <property type="match status" value="1"/>
</dbReference>
<dbReference type="Proteomes" id="UP001054889">
    <property type="component" value="Unassembled WGS sequence"/>
</dbReference>
<comment type="subunit">
    <text evidence="2">Interacts with HSP90 in an ATP-dependent manner.</text>
</comment>
<comment type="caution">
    <text evidence="4">The sequence shown here is derived from an EMBL/GenBank/DDBJ whole genome shotgun (WGS) entry which is preliminary data.</text>
</comment>
<dbReference type="GO" id="GO:0005634">
    <property type="term" value="C:nucleus"/>
    <property type="evidence" value="ECO:0007669"/>
    <property type="project" value="UniProtKB-SubCell"/>
</dbReference>
<keyword evidence="5" id="KW-1185">Reference proteome</keyword>
<dbReference type="Pfam" id="PF04969">
    <property type="entry name" value="CS"/>
    <property type="match status" value="1"/>
</dbReference>
<evidence type="ECO:0000259" key="3">
    <source>
        <dbReference type="PROSITE" id="PS51203"/>
    </source>
</evidence>
<evidence type="ECO:0000256" key="1">
    <source>
        <dbReference type="ARBA" id="ARBA00025733"/>
    </source>
</evidence>
<dbReference type="InterPro" id="IPR008978">
    <property type="entry name" value="HSP20-like_chaperone"/>
</dbReference>
<sequence length="115" mass="13081">MIYAGWLCSPHPSTRWTQHSGFVFIVIEAPAAKDIKCILSPDGHFKFCAMGDDDLSYELDLELFDAINLEESKLTVGPRHITYLIKMADPKWWKRLLKEEGKPPAFLKIDSVSLS</sequence>
<reference evidence="4" key="2">
    <citation type="submission" date="2021-12" db="EMBL/GenBank/DDBJ databases">
        <title>Resequencing data analysis of finger millet.</title>
        <authorList>
            <person name="Hatakeyama M."/>
            <person name="Aluri S."/>
            <person name="Balachadran M.T."/>
            <person name="Sivarajan S.R."/>
            <person name="Poveda L."/>
            <person name="Shimizu-Inatsugi R."/>
            <person name="Schlapbach R."/>
            <person name="Sreeman S.M."/>
            <person name="Shimizu K.K."/>
        </authorList>
    </citation>
    <scope>NUCLEOTIDE SEQUENCE</scope>
</reference>
<comment type="similarity">
    <text evidence="1 2">Belongs to the p23/wos2 family.</text>
</comment>
<dbReference type="InterPro" id="IPR045250">
    <property type="entry name" value="p23-like"/>
</dbReference>
<dbReference type="AlphaFoldDB" id="A0AAV5EY02"/>
<evidence type="ECO:0000256" key="2">
    <source>
        <dbReference type="RuleBase" id="RU369032"/>
    </source>
</evidence>
<dbReference type="PANTHER" id="PTHR22932">
    <property type="entry name" value="TELOMERASE-BINDING PROTEIN P23 HSP90 CO-CHAPERONE"/>
    <property type="match status" value="1"/>
</dbReference>
<feature type="domain" description="CS" evidence="3">
    <location>
        <begin position="9"/>
        <end position="97"/>
    </location>
</feature>